<evidence type="ECO:0000313" key="2">
    <source>
        <dbReference type="Proteomes" id="UP001168338"/>
    </source>
</evidence>
<organism evidence="1 2">
    <name type="scientific">Methanoculleus frigidifontis</name>
    <dbReference type="NCBI Taxonomy" id="2584085"/>
    <lineage>
        <taxon>Archaea</taxon>
        <taxon>Methanobacteriati</taxon>
        <taxon>Methanobacteriota</taxon>
        <taxon>Stenosarchaea group</taxon>
        <taxon>Methanomicrobia</taxon>
        <taxon>Methanomicrobiales</taxon>
        <taxon>Methanomicrobiaceae</taxon>
        <taxon>Methanoculleus</taxon>
    </lineage>
</organism>
<dbReference type="Proteomes" id="UP001168338">
    <property type="component" value="Unassembled WGS sequence"/>
</dbReference>
<proteinExistence type="predicted"/>
<keyword evidence="2" id="KW-1185">Reference proteome</keyword>
<accession>A0ABT8M6K2</accession>
<protein>
    <submittedName>
        <fullName evidence="1">DUF3467 domain-containing protein</fullName>
    </submittedName>
</protein>
<reference evidence="1" key="1">
    <citation type="submission" date="2019-05" db="EMBL/GenBank/DDBJ databases">
        <title>Methanoculleus sp. FWC-SCC1, a methanogenic archaeon isolated from deep marine cold seep.</title>
        <authorList>
            <person name="Chen Y.-W."/>
            <person name="Chen S.-C."/>
            <person name="Teng N.-H."/>
            <person name="Lai M.-C."/>
        </authorList>
    </citation>
    <scope>NUCLEOTIDE SEQUENCE</scope>
    <source>
        <strain evidence="1">FWC-SCC1</strain>
    </source>
</reference>
<name>A0ABT8M6K2_9EURY</name>
<sequence length="116" mass="13246">MAEEKRERKGPGAIDLRERYRFEPEELQPDITQTAYSNLAYVQVTHRDVFIDFLEMPGLRRDDRVFVKGTRISMSHAAAQRLAEALAGILEKVHTEDGMEQYVPKGARRKPGDDSA</sequence>
<dbReference type="RefSeq" id="WP_301662594.1">
    <property type="nucleotide sequence ID" value="NZ_VCYH01000001.1"/>
</dbReference>
<gene>
    <name evidence="1" type="ORF">FGU65_01330</name>
</gene>
<evidence type="ECO:0000313" key="1">
    <source>
        <dbReference type="EMBL" id="MDN7023553.1"/>
    </source>
</evidence>
<dbReference type="Pfam" id="PF11950">
    <property type="entry name" value="DUF3467"/>
    <property type="match status" value="1"/>
</dbReference>
<dbReference type="InterPro" id="IPR021857">
    <property type="entry name" value="DUF3467"/>
</dbReference>
<comment type="caution">
    <text evidence="1">The sequence shown here is derived from an EMBL/GenBank/DDBJ whole genome shotgun (WGS) entry which is preliminary data.</text>
</comment>
<dbReference type="EMBL" id="VCYH01000001">
    <property type="protein sequence ID" value="MDN7023553.1"/>
    <property type="molecule type" value="Genomic_DNA"/>
</dbReference>